<dbReference type="EMBL" id="CP136890">
    <property type="protein sequence ID" value="WOK94879.1"/>
    <property type="molecule type" value="Genomic_DNA"/>
</dbReference>
<organism evidence="1 2">
    <name type="scientific">Canna indica</name>
    <name type="common">Indian-shot</name>
    <dbReference type="NCBI Taxonomy" id="4628"/>
    <lineage>
        <taxon>Eukaryota</taxon>
        <taxon>Viridiplantae</taxon>
        <taxon>Streptophyta</taxon>
        <taxon>Embryophyta</taxon>
        <taxon>Tracheophyta</taxon>
        <taxon>Spermatophyta</taxon>
        <taxon>Magnoliopsida</taxon>
        <taxon>Liliopsida</taxon>
        <taxon>Zingiberales</taxon>
        <taxon>Cannaceae</taxon>
        <taxon>Canna</taxon>
    </lineage>
</organism>
<accession>A0AAQ3JRG7</accession>
<proteinExistence type="predicted"/>
<dbReference type="SUPFAM" id="SSF53756">
    <property type="entry name" value="UDP-Glycosyltransferase/glycogen phosphorylase"/>
    <property type="match status" value="1"/>
</dbReference>
<name>A0AAQ3JRG7_9LILI</name>
<evidence type="ECO:0000313" key="2">
    <source>
        <dbReference type="Proteomes" id="UP001327560"/>
    </source>
</evidence>
<dbReference type="Proteomes" id="UP001327560">
    <property type="component" value="Chromosome 1"/>
</dbReference>
<evidence type="ECO:0000313" key="1">
    <source>
        <dbReference type="EMBL" id="WOK94879.1"/>
    </source>
</evidence>
<gene>
    <name evidence="1" type="ORF">Cni_G03584</name>
</gene>
<dbReference type="Gene3D" id="3.40.50.2000">
    <property type="entry name" value="Glycogen Phosphorylase B"/>
    <property type="match status" value="1"/>
</dbReference>
<dbReference type="AlphaFoldDB" id="A0AAQ3JRG7"/>
<reference evidence="1 2" key="1">
    <citation type="submission" date="2023-10" db="EMBL/GenBank/DDBJ databases">
        <title>Chromosome-scale genome assembly provides insights into flower coloration mechanisms of Canna indica.</title>
        <authorList>
            <person name="Li C."/>
        </authorList>
    </citation>
    <scope>NUCLEOTIDE SEQUENCE [LARGE SCALE GENOMIC DNA]</scope>
    <source>
        <tissue evidence="1">Flower</tissue>
    </source>
</reference>
<sequence>MGSLPRRRCCRRNGGGLLSEGAVTGGCPERRCSPRWLPPPLPALISDSPMRVSPRSSRCSRSSSTSHLLVYPGAHMIKQHKIWDCIKGTFEPFDLPGLPHPLRLNMARMPWLFMALCWEEFRNEMRESEKATDGDKENMAARGNKACTDEKHRVLRWLDDKAMRSISFGSLIRHGTVQLMEICYGLEASDQAFEWVIQNVDASSASEMDKWLSVVHLMQTLLSWDGTERICDDKVNHISNSLRKLNPKIIPNPLTN</sequence>
<protein>
    <submittedName>
        <fullName evidence="1">UDP-glycosyltransferase 73C3-like</fullName>
    </submittedName>
</protein>
<keyword evidence="2" id="KW-1185">Reference proteome</keyword>